<accession>A0A8S1MK84</accession>
<dbReference type="AlphaFoldDB" id="A0A8S1MK84"/>
<sequence>MLFITALHLQHFSLVTNFYITSSQYENLELQLIRVSTSYSGKGRIYKKQNNLSKYQIAADDPILIQIYQDFIKAVILCQYSFLKITMHSNDIGNRSMKCIQDFCWQIREDKQIVEMPRQQWLSPKPKLQIK</sequence>
<name>A0A8S1MK84_9CILI</name>
<reference evidence="1" key="1">
    <citation type="submission" date="2021-01" db="EMBL/GenBank/DDBJ databases">
        <authorList>
            <consortium name="Genoscope - CEA"/>
            <person name="William W."/>
        </authorList>
    </citation>
    <scope>NUCLEOTIDE SEQUENCE</scope>
</reference>
<gene>
    <name evidence="1" type="ORF">PSON_ATCC_30995.1.T0390098</name>
</gene>
<comment type="caution">
    <text evidence="1">The sequence shown here is derived from an EMBL/GenBank/DDBJ whole genome shotgun (WGS) entry which is preliminary data.</text>
</comment>
<organism evidence="1 2">
    <name type="scientific">Paramecium sonneborni</name>
    <dbReference type="NCBI Taxonomy" id="65129"/>
    <lineage>
        <taxon>Eukaryota</taxon>
        <taxon>Sar</taxon>
        <taxon>Alveolata</taxon>
        <taxon>Ciliophora</taxon>
        <taxon>Intramacronucleata</taxon>
        <taxon>Oligohymenophorea</taxon>
        <taxon>Peniculida</taxon>
        <taxon>Parameciidae</taxon>
        <taxon>Paramecium</taxon>
    </lineage>
</organism>
<dbReference type="EMBL" id="CAJJDN010000039">
    <property type="protein sequence ID" value="CAD8079412.1"/>
    <property type="molecule type" value="Genomic_DNA"/>
</dbReference>
<evidence type="ECO:0000313" key="2">
    <source>
        <dbReference type="Proteomes" id="UP000692954"/>
    </source>
</evidence>
<protein>
    <submittedName>
        <fullName evidence="1">Uncharacterized protein</fullName>
    </submittedName>
</protein>
<proteinExistence type="predicted"/>
<evidence type="ECO:0000313" key="1">
    <source>
        <dbReference type="EMBL" id="CAD8079412.1"/>
    </source>
</evidence>
<keyword evidence="2" id="KW-1185">Reference proteome</keyword>
<dbReference type="Proteomes" id="UP000692954">
    <property type="component" value="Unassembled WGS sequence"/>
</dbReference>